<keyword evidence="4" id="KW-1185">Reference proteome</keyword>
<dbReference type="Proteomes" id="UP000031982">
    <property type="component" value="Unassembled WGS sequence"/>
</dbReference>
<gene>
    <name evidence="3" type="ORF">SD77_1448</name>
</gene>
<dbReference type="InterPro" id="IPR035569">
    <property type="entry name" value="Antitoxin_epsilon/PezA_dom_sf"/>
</dbReference>
<feature type="domain" description="Antitoxin epsilon/PezA" evidence="2">
    <location>
        <begin position="49"/>
        <end position="128"/>
    </location>
</feature>
<evidence type="ECO:0000256" key="1">
    <source>
        <dbReference type="ARBA" id="ARBA00022649"/>
    </source>
</evidence>
<keyword evidence="1" id="KW-1277">Toxin-antitoxin system</keyword>
<evidence type="ECO:0000313" key="3">
    <source>
        <dbReference type="EMBL" id="KIL77462.1"/>
    </source>
</evidence>
<dbReference type="Gene3D" id="1.10.8.130">
    <property type="match status" value="1"/>
</dbReference>
<protein>
    <recommendedName>
        <fullName evidence="2">Antitoxin epsilon/PezA domain-containing protein</fullName>
    </recommendedName>
</protein>
<evidence type="ECO:0000313" key="4">
    <source>
        <dbReference type="Proteomes" id="UP000031982"/>
    </source>
</evidence>
<dbReference type="Pfam" id="PF08998">
    <property type="entry name" value="Epsilon_antitox"/>
    <property type="match status" value="1"/>
</dbReference>
<organism evidence="3 4">
    <name type="scientific">Bacillus badius</name>
    <dbReference type="NCBI Taxonomy" id="1455"/>
    <lineage>
        <taxon>Bacteria</taxon>
        <taxon>Bacillati</taxon>
        <taxon>Bacillota</taxon>
        <taxon>Bacilli</taxon>
        <taxon>Bacillales</taxon>
        <taxon>Bacillaceae</taxon>
        <taxon>Pseudobacillus</taxon>
    </lineage>
</organism>
<accession>A0ABR5ART9</accession>
<dbReference type="RefSeq" id="WP_254654622.1">
    <property type="nucleotide sequence ID" value="NZ_LWDO01000052.1"/>
</dbReference>
<dbReference type="InterPro" id="IPR015090">
    <property type="entry name" value="Epsilon_PezA_dom"/>
</dbReference>
<comment type="caution">
    <text evidence="3">The sequence shown here is derived from an EMBL/GenBank/DDBJ whole genome shotgun (WGS) entry which is preliminary data.</text>
</comment>
<dbReference type="SUPFAM" id="SSF81710">
    <property type="entry name" value="Plasmid maintenance system epsilon/zeta, antidote epsilon subunit"/>
    <property type="match status" value="1"/>
</dbReference>
<dbReference type="EMBL" id="JXLP01000014">
    <property type="protein sequence ID" value="KIL77462.1"/>
    <property type="molecule type" value="Genomic_DNA"/>
</dbReference>
<name>A0ABR5ART9_BACBA</name>
<proteinExistence type="predicted"/>
<reference evidence="3 4" key="1">
    <citation type="submission" date="2015-01" db="EMBL/GenBank/DDBJ databases">
        <title>Genome Assembly of Bacillus badius MTCC 1458.</title>
        <authorList>
            <person name="Verma A."/>
            <person name="Khatri I."/>
            <person name="Mual P."/>
            <person name="Subramanian S."/>
            <person name="Krishnamurthi S."/>
        </authorList>
    </citation>
    <scope>NUCLEOTIDE SEQUENCE [LARGE SCALE GENOMIC DNA]</scope>
    <source>
        <strain evidence="3 4">MTCC 1458</strain>
    </source>
</reference>
<evidence type="ECO:0000259" key="2">
    <source>
        <dbReference type="Pfam" id="PF08998"/>
    </source>
</evidence>
<sequence>MKKFPMRFGSPLKEKITGSEFEKAYKHEINKEKWSDNMETPENYTTKLDYDKTFKIEILNEFANGVYSRLLSFVLNNGMDRQDKNNPYNVLLDQFVEMLDINLFKMSFEELEVLEGYWKHMNKYIREITK</sequence>